<evidence type="ECO:0000313" key="2">
    <source>
        <dbReference type="Proteomes" id="UP000199766"/>
    </source>
</evidence>
<organism evidence="1 2">
    <name type="scientific">Giesbergeria anulus</name>
    <dbReference type="NCBI Taxonomy" id="180197"/>
    <lineage>
        <taxon>Bacteria</taxon>
        <taxon>Pseudomonadati</taxon>
        <taxon>Pseudomonadota</taxon>
        <taxon>Betaproteobacteria</taxon>
        <taxon>Burkholderiales</taxon>
        <taxon>Comamonadaceae</taxon>
        <taxon>Giesbergeria</taxon>
    </lineage>
</organism>
<name>A0A1H9SE23_9BURK</name>
<dbReference type="Proteomes" id="UP000199766">
    <property type="component" value="Unassembled WGS sequence"/>
</dbReference>
<accession>A0A1H9SE23</accession>
<proteinExistence type="predicted"/>
<dbReference type="EMBL" id="FOGD01000017">
    <property type="protein sequence ID" value="SER82613.1"/>
    <property type="molecule type" value="Genomic_DNA"/>
</dbReference>
<sequence>MRPCGNPKIHFTQLPMSMKPEIHLHHIAYSPETLQQAPAGFPVLNNLKNERPDWFEYWPIRHFLLNHLLDDNAFYGFFSPKFSQKTGLSYTDVVNFVSDNSDVADVFLFSPQPDIGAFFINVFEGGEIFNPGKIDACEEFLATIGIHVNLRAIVMDSREIVFSNYFVAKADFWRQWLLINEQLFSICEGADSSLKAKLTQATNYPNAQRKIFIMEGIASLILTMQKKWRTKTKDPFGFAWSATKLSQFRQEAIISDALKMAFKEQGFSEYIDAYSHIRNTVFNS</sequence>
<dbReference type="STRING" id="180197.SAMN02982919_03109"/>
<keyword evidence="2" id="KW-1185">Reference proteome</keyword>
<reference evidence="1 2" key="1">
    <citation type="submission" date="2016-10" db="EMBL/GenBank/DDBJ databases">
        <authorList>
            <person name="de Groot N.N."/>
        </authorList>
    </citation>
    <scope>NUCLEOTIDE SEQUENCE [LARGE SCALE GENOMIC DNA]</scope>
    <source>
        <strain evidence="1 2">ATCC 35958</strain>
    </source>
</reference>
<protein>
    <submittedName>
        <fullName evidence="1">Uncharacterized protein</fullName>
    </submittedName>
</protein>
<gene>
    <name evidence="1" type="ORF">SAMN02982919_03109</name>
</gene>
<evidence type="ECO:0000313" key="1">
    <source>
        <dbReference type="EMBL" id="SER82613.1"/>
    </source>
</evidence>
<dbReference type="AlphaFoldDB" id="A0A1H9SE23"/>